<reference evidence="3 4" key="1">
    <citation type="submission" date="2023-08" db="EMBL/GenBank/DDBJ databases">
        <title>A Necator americanus chromosomal reference genome.</title>
        <authorList>
            <person name="Ilik V."/>
            <person name="Petrzelkova K.J."/>
            <person name="Pardy F."/>
            <person name="Fuh T."/>
            <person name="Niatou-Singa F.S."/>
            <person name="Gouil Q."/>
            <person name="Baker L."/>
            <person name="Ritchie M.E."/>
            <person name="Jex A.R."/>
            <person name="Gazzola D."/>
            <person name="Li H."/>
            <person name="Toshio Fujiwara R."/>
            <person name="Zhan B."/>
            <person name="Aroian R.V."/>
            <person name="Pafco B."/>
            <person name="Schwarz E.M."/>
        </authorList>
    </citation>
    <scope>NUCLEOTIDE SEQUENCE [LARGE SCALE GENOMIC DNA]</scope>
    <source>
        <strain evidence="3 4">Aroian</strain>
        <tissue evidence="3">Whole animal</tissue>
    </source>
</reference>
<comment type="caution">
    <text evidence="3">The sequence shown here is derived from an EMBL/GenBank/DDBJ whole genome shotgun (WGS) entry which is preliminary data.</text>
</comment>
<name>A0ABR1CEV5_NECAM</name>
<dbReference type="EMBL" id="JAVFWL010000002">
    <property type="protein sequence ID" value="KAK6736005.1"/>
    <property type="molecule type" value="Genomic_DNA"/>
</dbReference>
<dbReference type="InterPro" id="IPR043502">
    <property type="entry name" value="DNA/RNA_pol_sf"/>
</dbReference>
<dbReference type="Pfam" id="PF17919">
    <property type="entry name" value="RT_RNaseH_2"/>
    <property type="match status" value="1"/>
</dbReference>
<evidence type="ECO:0000313" key="4">
    <source>
        <dbReference type="Proteomes" id="UP001303046"/>
    </source>
</evidence>
<keyword evidence="4" id="KW-1185">Reference proteome</keyword>
<dbReference type="PANTHER" id="PTHR37984:SF5">
    <property type="entry name" value="PROTEIN NYNRIN-LIKE"/>
    <property type="match status" value="1"/>
</dbReference>
<dbReference type="Proteomes" id="UP001303046">
    <property type="component" value="Unassembled WGS sequence"/>
</dbReference>
<dbReference type="Gene3D" id="3.30.70.270">
    <property type="match status" value="1"/>
</dbReference>
<evidence type="ECO:0000256" key="1">
    <source>
        <dbReference type="ARBA" id="ARBA00023268"/>
    </source>
</evidence>
<evidence type="ECO:0000259" key="2">
    <source>
        <dbReference type="Pfam" id="PF17919"/>
    </source>
</evidence>
<dbReference type="PANTHER" id="PTHR37984">
    <property type="entry name" value="PROTEIN CBG26694"/>
    <property type="match status" value="1"/>
</dbReference>
<dbReference type="InterPro" id="IPR043128">
    <property type="entry name" value="Rev_trsase/Diguanyl_cyclase"/>
</dbReference>
<dbReference type="InterPro" id="IPR041577">
    <property type="entry name" value="RT_RNaseH_2"/>
</dbReference>
<sequence length="118" mass="13210">MPAPKDVSQLRSFLGLINFYGNFIKDLHNLRALLDTLTIMDVVYTWTQECQSSLDKIKVILSSDLLLTHFDLSLPIIVAVDASNYGMGATLSHRFAVGCENIIYYASCCPTQPQMNYS</sequence>
<keyword evidence="1" id="KW-0511">Multifunctional enzyme</keyword>
<organism evidence="3 4">
    <name type="scientific">Necator americanus</name>
    <name type="common">Human hookworm</name>
    <dbReference type="NCBI Taxonomy" id="51031"/>
    <lineage>
        <taxon>Eukaryota</taxon>
        <taxon>Metazoa</taxon>
        <taxon>Ecdysozoa</taxon>
        <taxon>Nematoda</taxon>
        <taxon>Chromadorea</taxon>
        <taxon>Rhabditida</taxon>
        <taxon>Rhabditina</taxon>
        <taxon>Rhabditomorpha</taxon>
        <taxon>Strongyloidea</taxon>
        <taxon>Ancylostomatidae</taxon>
        <taxon>Bunostominae</taxon>
        <taxon>Necator</taxon>
    </lineage>
</organism>
<gene>
    <name evidence="3" type="primary">Necator_chrII.g6757</name>
    <name evidence="3" type="ORF">RB195_018964</name>
</gene>
<evidence type="ECO:0000313" key="3">
    <source>
        <dbReference type="EMBL" id="KAK6736005.1"/>
    </source>
</evidence>
<protein>
    <recommendedName>
        <fullName evidence="2">Reverse transcriptase/retrotransposon-derived protein RNase H-like domain-containing protein</fullName>
    </recommendedName>
</protein>
<dbReference type="SUPFAM" id="SSF56672">
    <property type="entry name" value="DNA/RNA polymerases"/>
    <property type="match status" value="1"/>
</dbReference>
<feature type="domain" description="Reverse transcriptase/retrotransposon-derived protein RNase H-like" evidence="2">
    <location>
        <begin position="46"/>
        <end position="118"/>
    </location>
</feature>
<dbReference type="InterPro" id="IPR050951">
    <property type="entry name" value="Retrovirus_Pol_polyprotein"/>
</dbReference>
<accession>A0ABR1CEV5</accession>
<proteinExistence type="predicted"/>